<dbReference type="AlphaFoldDB" id="A0A0L8BTI6"/>
<accession>A0A0L8BTI6</accession>
<dbReference type="EMBL" id="LGAP01000009">
    <property type="protein sequence ID" value="KOF17860.1"/>
    <property type="molecule type" value="Genomic_DNA"/>
</dbReference>
<dbReference type="PATRIC" id="fig|106592.7.peg.7497"/>
<dbReference type="Proteomes" id="UP000037425">
    <property type="component" value="Unassembled WGS sequence"/>
</dbReference>
<protein>
    <submittedName>
        <fullName evidence="1">Uncharacterized protein</fullName>
    </submittedName>
</protein>
<comment type="caution">
    <text evidence="1">The sequence shown here is derived from an EMBL/GenBank/DDBJ whole genome shotgun (WGS) entry which is preliminary data.</text>
</comment>
<organism evidence="1 2">
    <name type="scientific">Ensifer adhaerens</name>
    <name type="common">Sinorhizobium morelense</name>
    <dbReference type="NCBI Taxonomy" id="106592"/>
    <lineage>
        <taxon>Bacteria</taxon>
        <taxon>Pseudomonadati</taxon>
        <taxon>Pseudomonadota</taxon>
        <taxon>Alphaproteobacteria</taxon>
        <taxon>Hyphomicrobiales</taxon>
        <taxon>Rhizobiaceae</taxon>
        <taxon>Sinorhizobium/Ensifer group</taxon>
        <taxon>Ensifer</taxon>
    </lineage>
</organism>
<evidence type="ECO:0000313" key="2">
    <source>
        <dbReference type="Proteomes" id="UP000037425"/>
    </source>
</evidence>
<evidence type="ECO:0000313" key="1">
    <source>
        <dbReference type="EMBL" id="KOF17860.1"/>
    </source>
</evidence>
<dbReference type="RefSeq" id="WP_053249781.1">
    <property type="nucleotide sequence ID" value="NZ_LGAP01000009.1"/>
</dbReference>
<name>A0A0L8BTI6_ENSAD</name>
<sequence length="86" mass="9628">MTKRDKQRRMGAFRKGFFLARDMAIVTASQTLEKGIACECNGTDPATGTLECSLMVRNLDCLCSERMDEAADIVARIRQITIEEQP</sequence>
<reference evidence="2" key="1">
    <citation type="submission" date="2015-07" db="EMBL/GenBank/DDBJ databases">
        <title>Whole genome sequence of an Ensifer adhaerens strain isolated from a cave pool in the Wind Cave National Park.</title>
        <authorList>
            <person name="Eng W.W.H."/>
            <person name="Gan H.M."/>
            <person name="Barton H.A."/>
            <person name="Savka M.A."/>
        </authorList>
    </citation>
    <scope>NUCLEOTIDE SEQUENCE [LARGE SCALE GENOMIC DNA]</scope>
    <source>
        <strain evidence="2">SD006</strain>
    </source>
</reference>
<gene>
    <name evidence="1" type="ORF">AC244_15930</name>
</gene>
<proteinExistence type="predicted"/>